<reference evidence="2" key="1">
    <citation type="submission" date="2021-01" db="EMBL/GenBank/DDBJ databases">
        <title>Whole genome shotgun sequence of Catellatospora methionotrophica NBRC 14553.</title>
        <authorList>
            <person name="Komaki H."/>
            <person name="Tamura T."/>
        </authorList>
    </citation>
    <scope>NUCLEOTIDE SEQUENCE</scope>
    <source>
        <strain evidence="2">NBRC 14553</strain>
    </source>
</reference>
<comment type="caution">
    <text evidence="2">The sequence shown here is derived from an EMBL/GenBank/DDBJ whole genome shotgun (WGS) entry which is preliminary data.</text>
</comment>
<dbReference type="EMBL" id="BONJ01000006">
    <property type="protein sequence ID" value="GIG13198.1"/>
    <property type="molecule type" value="Genomic_DNA"/>
</dbReference>
<gene>
    <name evidence="2" type="ORF">Cme02nite_15300</name>
</gene>
<evidence type="ECO:0000313" key="2">
    <source>
        <dbReference type="EMBL" id="GIG13198.1"/>
    </source>
</evidence>
<keyword evidence="3" id="KW-1185">Reference proteome</keyword>
<dbReference type="AlphaFoldDB" id="A0A8J3L7K9"/>
<dbReference type="Proteomes" id="UP000660339">
    <property type="component" value="Unassembled WGS sequence"/>
</dbReference>
<keyword evidence="1" id="KW-1133">Transmembrane helix</keyword>
<evidence type="ECO:0000313" key="3">
    <source>
        <dbReference type="Proteomes" id="UP000660339"/>
    </source>
</evidence>
<name>A0A8J3L7K9_9ACTN</name>
<keyword evidence="1" id="KW-0812">Transmembrane</keyword>
<sequence length="72" mass="7917">MRPSGRTKAILYFVGGLVAIALLMFSTVTKIEFGNWFGAAVNALWALLLLAGYVFIAVKSRKRQRSSGQQEP</sequence>
<proteinExistence type="predicted"/>
<feature type="transmembrane region" description="Helical" evidence="1">
    <location>
        <begin position="34"/>
        <end position="56"/>
    </location>
</feature>
<keyword evidence="1" id="KW-0472">Membrane</keyword>
<protein>
    <submittedName>
        <fullName evidence="2">Uncharacterized protein</fullName>
    </submittedName>
</protein>
<feature type="transmembrane region" description="Helical" evidence="1">
    <location>
        <begin position="9"/>
        <end position="28"/>
    </location>
</feature>
<organism evidence="2 3">
    <name type="scientific">Catellatospora methionotrophica</name>
    <dbReference type="NCBI Taxonomy" id="121620"/>
    <lineage>
        <taxon>Bacteria</taxon>
        <taxon>Bacillati</taxon>
        <taxon>Actinomycetota</taxon>
        <taxon>Actinomycetes</taxon>
        <taxon>Micromonosporales</taxon>
        <taxon>Micromonosporaceae</taxon>
        <taxon>Catellatospora</taxon>
    </lineage>
</organism>
<evidence type="ECO:0000256" key="1">
    <source>
        <dbReference type="SAM" id="Phobius"/>
    </source>
</evidence>
<accession>A0A8J3L7K9</accession>